<evidence type="ECO:0000256" key="3">
    <source>
        <dbReference type="ARBA" id="ARBA00020784"/>
    </source>
</evidence>
<dbReference type="NCBIfam" id="TIGR02886">
    <property type="entry name" value="spore_II_AA"/>
    <property type="match status" value="1"/>
</dbReference>
<evidence type="ECO:0000256" key="6">
    <source>
        <dbReference type="RuleBase" id="RU003749"/>
    </source>
</evidence>
<dbReference type="SUPFAM" id="SSF52091">
    <property type="entry name" value="SpoIIaa-like"/>
    <property type="match status" value="1"/>
</dbReference>
<dbReference type="RefSeq" id="WP_110518437.1">
    <property type="nucleotide sequence ID" value="NZ_PDOF01000001.1"/>
</dbReference>
<evidence type="ECO:0000313" key="8">
    <source>
        <dbReference type="EMBL" id="PYZ98502.1"/>
    </source>
</evidence>
<organism evidence="8 9">
    <name type="scientific">Alteribacter lacisalsi</name>
    <dbReference type="NCBI Taxonomy" id="2045244"/>
    <lineage>
        <taxon>Bacteria</taxon>
        <taxon>Bacillati</taxon>
        <taxon>Bacillota</taxon>
        <taxon>Bacilli</taxon>
        <taxon>Bacillales</taxon>
        <taxon>Bacillaceae</taxon>
        <taxon>Alteribacter</taxon>
    </lineage>
</organism>
<comment type="function">
    <text evidence="1">In the phosphorylated form it could act as an anti-anti-sigma factor that counteracts SpoIIAB and thus releases sigma f from inhibition.</text>
</comment>
<dbReference type="PANTHER" id="PTHR33495">
    <property type="entry name" value="ANTI-SIGMA FACTOR ANTAGONIST TM_1081-RELATED-RELATED"/>
    <property type="match status" value="1"/>
</dbReference>
<dbReference type="InterPro" id="IPR003658">
    <property type="entry name" value="Anti-sigma_ant"/>
</dbReference>
<dbReference type="PROSITE" id="PS50801">
    <property type="entry name" value="STAS"/>
    <property type="match status" value="1"/>
</dbReference>
<feature type="domain" description="STAS" evidence="7">
    <location>
        <begin position="3"/>
        <end position="113"/>
    </location>
</feature>
<comment type="similarity">
    <text evidence="2 6">Belongs to the anti-sigma-factor antagonist family.</text>
</comment>
<dbReference type="GO" id="GO:0043856">
    <property type="term" value="F:anti-sigma factor antagonist activity"/>
    <property type="evidence" value="ECO:0007669"/>
    <property type="project" value="InterPro"/>
</dbReference>
<evidence type="ECO:0000256" key="1">
    <source>
        <dbReference type="ARBA" id="ARBA00001976"/>
    </source>
</evidence>
<keyword evidence="4" id="KW-0597">Phosphoprotein</keyword>
<evidence type="ECO:0000313" key="9">
    <source>
        <dbReference type="Proteomes" id="UP000248066"/>
    </source>
</evidence>
<reference evidence="8 9" key="1">
    <citation type="submission" date="2017-10" db="EMBL/GenBank/DDBJ databases">
        <title>Bacillus sp. nov., a halophilic bacterium isolated from a Yangshapao Lake.</title>
        <authorList>
            <person name="Wang H."/>
        </authorList>
    </citation>
    <scope>NUCLEOTIDE SEQUENCE [LARGE SCALE GENOMIC DNA]</scope>
    <source>
        <strain evidence="8 9">YSP-3</strain>
    </source>
</reference>
<dbReference type="GO" id="GO:0030435">
    <property type="term" value="P:sporulation resulting in formation of a cellular spore"/>
    <property type="evidence" value="ECO:0007669"/>
    <property type="project" value="UniProtKB-KW"/>
</dbReference>
<proteinExistence type="inferred from homology"/>
<dbReference type="Proteomes" id="UP000248066">
    <property type="component" value="Unassembled WGS sequence"/>
</dbReference>
<dbReference type="PANTHER" id="PTHR33495:SF2">
    <property type="entry name" value="ANTI-SIGMA FACTOR ANTAGONIST TM_1081-RELATED"/>
    <property type="match status" value="1"/>
</dbReference>
<keyword evidence="9" id="KW-1185">Reference proteome</keyword>
<protein>
    <recommendedName>
        <fullName evidence="3 6">Anti-sigma F factor antagonist</fullName>
    </recommendedName>
    <alternativeName>
        <fullName evidence="6">Stage II sporulation protein</fullName>
    </alternativeName>
</protein>
<evidence type="ECO:0000256" key="2">
    <source>
        <dbReference type="ARBA" id="ARBA00009013"/>
    </source>
</evidence>
<comment type="caution">
    <text evidence="8">The sequence shown here is derived from an EMBL/GenBank/DDBJ whole genome shotgun (WGS) entry which is preliminary data.</text>
</comment>
<dbReference type="AlphaFoldDB" id="A0A2W0HN42"/>
<dbReference type="Gene3D" id="3.30.750.24">
    <property type="entry name" value="STAS domain"/>
    <property type="match status" value="1"/>
</dbReference>
<dbReference type="InterPro" id="IPR002645">
    <property type="entry name" value="STAS_dom"/>
</dbReference>
<evidence type="ECO:0000256" key="5">
    <source>
        <dbReference type="ARBA" id="ARBA00022969"/>
    </source>
</evidence>
<evidence type="ECO:0000256" key="4">
    <source>
        <dbReference type="ARBA" id="ARBA00022553"/>
    </source>
</evidence>
<dbReference type="NCBIfam" id="TIGR00377">
    <property type="entry name" value="ant_ant_sig"/>
    <property type="match status" value="1"/>
</dbReference>
<sequence>MSLLIDLERKENVLCVRLEGELDHHTAMKLRERVDQAMKEHHLTHMLLNLENLTFMDSSGLGVILGRYKFIQSLGGEMVVCSISPTVKRLFDMSGLFKIIRLETDENRALSMLGVAS</sequence>
<dbReference type="GO" id="GO:0045152">
    <property type="term" value="F:antisigma factor binding"/>
    <property type="evidence" value="ECO:0007669"/>
    <property type="project" value="InterPro"/>
</dbReference>
<name>A0A2W0HN42_9BACI</name>
<accession>A0A2W0HN42</accession>
<dbReference type="InterPro" id="IPR036513">
    <property type="entry name" value="STAS_dom_sf"/>
</dbReference>
<dbReference type="InterPro" id="IPR014237">
    <property type="entry name" value="Anti-sigma_F_ant"/>
</dbReference>
<dbReference type="Pfam" id="PF01740">
    <property type="entry name" value="STAS"/>
    <property type="match status" value="1"/>
</dbReference>
<gene>
    <name evidence="8" type="primary">spoIIAA</name>
    <name evidence="8" type="ORF">CR205_07915</name>
</gene>
<dbReference type="OrthoDB" id="9796601at2"/>
<dbReference type="EMBL" id="PDOF01000001">
    <property type="protein sequence ID" value="PYZ98502.1"/>
    <property type="molecule type" value="Genomic_DNA"/>
</dbReference>
<evidence type="ECO:0000259" key="7">
    <source>
        <dbReference type="PROSITE" id="PS50801"/>
    </source>
</evidence>
<keyword evidence="5" id="KW-0749">Sporulation</keyword>